<dbReference type="AlphaFoldDB" id="A0A517DXE2"/>
<evidence type="ECO:0008006" key="3">
    <source>
        <dbReference type="Google" id="ProtNLM"/>
    </source>
</evidence>
<organism evidence="1 2">
    <name type="scientific">Sporomusa termitida</name>
    <dbReference type="NCBI Taxonomy" id="2377"/>
    <lineage>
        <taxon>Bacteria</taxon>
        <taxon>Bacillati</taxon>
        <taxon>Bacillota</taxon>
        <taxon>Negativicutes</taxon>
        <taxon>Selenomonadales</taxon>
        <taxon>Sporomusaceae</taxon>
        <taxon>Sporomusa</taxon>
    </lineage>
</organism>
<dbReference type="RefSeq" id="WP_144351443.1">
    <property type="nucleotide sequence ID" value="NZ_CP036259.1"/>
</dbReference>
<dbReference type="KEGG" id="sted:SPTER_34380"/>
<evidence type="ECO:0000313" key="2">
    <source>
        <dbReference type="Proteomes" id="UP000320776"/>
    </source>
</evidence>
<name>A0A517DXE2_9FIRM</name>
<sequence length="423" mass="49623">MDIERIRKMKLDKRYKIEEINYARVGAMRLYDTSIKGLIKEIVLLFYFDFKVTYTHNSINERYLIYTLRNANRLDYDEIIDMFMETNPEFNKVEIIQIKTLENLHVKVIGLVKNFIRYLAKRVDNPLHIALITTKYRILYNKLKKEAFLNNADMIITFCDAYPPDNLITQIAKVNNIKTGTLQHGQYRILSHGNENADAEAYENFISDYLFAWGQATVDEFIKVNISSNRLLKTGALRAFSRNKRVKFNLDNKVFGVVLCGETYSTTNINMIKLANQFYHIYGLKYFLRMHPRNPQNKYLSYVTEGALFGYSNNISNDEYARMIDFSLIHMTGVFVELLSMNTPIAIYKDSYLEEIFRIDPYCVTSVEELASFYNTLLNNSETILNDQYSKYLYFNQPENELRKNYISAINIITNKAKAKLII</sequence>
<proteinExistence type="predicted"/>
<dbReference type="Proteomes" id="UP000320776">
    <property type="component" value="Chromosome"/>
</dbReference>
<accession>A0A517DXE2</accession>
<reference evidence="1 2" key="1">
    <citation type="submission" date="2019-02" db="EMBL/GenBank/DDBJ databases">
        <title>Closed genome of Sporomusa termitida DSM 4440.</title>
        <authorList>
            <person name="Poehlein A."/>
            <person name="Daniel R."/>
        </authorList>
    </citation>
    <scope>NUCLEOTIDE SEQUENCE [LARGE SCALE GENOMIC DNA]</scope>
    <source>
        <strain evidence="1 2">DSM 4440</strain>
    </source>
</reference>
<keyword evidence="2" id="KW-1185">Reference proteome</keyword>
<protein>
    <recommendedName>
        <fullName evidence="3">CDP-Glycerol:Poly(Glycerophosphate) glycerophosphotransferase</fullName>
    </recommendedName>
</protein>
<dbReference type="OrthoDB" id="1492777at2"/>
<dbReference type="EMBL" id="CP036259">
    <property type="protein sequence ID" value="QDR82017.1"/>
    <property type="molecule type" value="Genomic_DNA"/>
</dbReference>
<evidence type="ECO:0000313" key="1">
    <source>
        <dbReference type="EMBL" id="QDR82017.1"/>
    </source>
</evidence>
<dbReference type="SUPFAM" id="SSF53756">
    <property type="entry name" value="UDP-Glycosyltransferase/glycogen phosphorylase"/>
    <property type="match status" value="1"/>
</dbReference>
<gene>
    <name evidence="1" type="ORF">SPTER_34380</name>
</gene>